<reference evidence="1" key="1">
    <citation type="submission" date="2021-10" db="EMBL/GenBank/DDBJ databases">
        <title>Anaerobic single-cell dispensing facilitates the cultivation of human gut bacteria.</title>
        <authorList>
            <person name="Afrizal A."/>
        </authorList>
    </citation>
    <scope>NUCLEOTIDE SEQUENCE</scope>
    <source>
        <strain evidence="1">CLA-AA-H250</strain>
    </source>
</reference>
<organism evidence="1 2">
    <name type="scientific">Hominenteromicrobium mulieris</name>
    <dbReference type="NCBI Taxonomy" id="2885357"/>
    <lineage>
        <taxon>Bacteria</taxon>
        <taxon>Bacillati</taxon>
        <taxon>Bacillota</taxon>
        <taxon>Clostridia</taxon>
        <taxon>Eubacteriales</taxon>
        <taxon>Oscillospiraceae</taxon>
        <taxon>Hominenteromicrobium</taxon>
    </lineage>
</organism>
<protein>
    <submittedName>
        <fullName evidence="1">Uncharacterized protein</fullName>
    </submittedName>
</protein>
<evidence type="ECO:0000313" key="2">
    <source>
        <dbReference type="Proteomes" id="UP001199424"/>
    </source>
</evidence>
<proteinExistence type="predicted"/>
<dbReference type="RefSeq" id="WP_176819914.1">
    <property type="nucleotide sequence ID" value="NZ_JAJEQC010000010.1"/>
</dbReference>
<evidence type="ECO:0000313" key="1">
    <source>
        <dbReference type="EMBL" id="MCC2137480.1"/>
    </source>
</evidence>
<sequence length="86" mass="9603">MSKMIELHDIDVPGFLSVLDSCEGNVYLMTRDGDKLNLKSKLCQLIGLTSLIEGGKIAEAFVVCDNEADESKLFRFNLYKDETQGK</sequence>
<dbReference type="Proteomes" id="UP001199424">
    <property type="component" value="Unassembled WGS sequence"/>
</dbReference>
<keyword evidence="2" id="KW-1185">Reference proteome</keyword>
<dbReference type="EMBL" id="JAJEQC010000010">
    <property type="protein sequence ID" value="MCC2137480.1"/>
    <property type="molecule type" value="Genomic_DNA"/>
</dbReference>
<name>A0AAE3DHQ1_9FIRM</name>
<comment type="caution">
    <text evidence="1">The sequence shown here is derived from an EMBL/GenBank/DDBJ whole genome shotgun (WGS) entry which is preliminary data.</text>
</comment>
<dbReference type="AlphaFoldDB" id="A0AAE3DHQ1"/>
<accession>A0AAE3DHQ1</accession>
<gene>
    <name evidence="1" type="ORF">LKD31_10690</name>
</gene>